<dbReference type="AlphaFoldDB" id="A0AAX4JCB5"/>
<evidence type="ECO:0000313" key="2">
    <source>
        <dbReference type="EMBL" id="WUR03618.1"/>
    </source>
</evidence>
<dbReference type="GeneID" id="90541431"/>
<gene>
    <name evidence="2" type="ORF">VNE69_05207</name>
</gene>
<dbReference type="KEGG" id="vnx:VNE69_05207"/>
<evidence type="ECO:0000256" key="1">
    <source>
        <dbReference type="SAM" id="Phobius"/>
    </source>
</evidence>
<keyword evidence="1" id="KW-0472">Membrane</keyword>
<proteinExistence type="predicted"/>
<sequence>MFIDNMHATTSEYFNTLRLCYKDIINENNSIKNSIIDVINQNMCFIQNGLIENFPSFVSKMCKDVVSYYSFCGKLSGREYMFNVIKFKHNQIVKAECFNENYDFVNFNNIDDMDIDSFNKMCGIITKDNVLYDDYANSFFDSIAKFNFKRNNVTNTITTEINNITDTITTEMNNMTDTIKFDHYIKNSNINEESSLFVSSISSIFLVVLLTTIFFMGLGLGYVCLKKRNQRRLLESLRQQETSL</sequence>
<dbReference type="RefSeq" id="XP_065329763.1">
    <property type="nucleotide sequence ID" value="XM_065473691.1"/>
</dbReference>
<dbReference type="Proteomes" id="UP001334084">
    <property type="component" value="Chromosome 5"/>
</dbReference>
<evidence type="ECO:0000313" key="3">
    <source>
        <dbReference type="Proteomes" id="UP001334084"/>
    </source>
</evidence>
<keyword evidence="1" id="KW-1133">Transmembrane helix</keyword>
<keyword evidence="1" id="KW-0812">Transmembrane</keyword>
<name>A0AAX4JCB5_9MICR</name>
<protein>
    <submittedName>
        <fullName evidence="2">Membrane protein</fullName>
    </submittedName>
</protein>
<keyword evidence="3" id="KW-1185">Reference proteome</keyword>
<dbReference type="EMBL" id="CP142730">
    <property type="protein sequence ID" value="WUR03618.1"/>
    <property type="molecule type" value="Genomic_DNA"/>
</dbReference>
<reference evidence="2" key="1">
    <citation type="journal article" date="2024" name="BMC Genomics">
        <title>Functional annotation of a divergent genome using sequence and structure-based similarity.</title>
        <authorList>
            <person name="Svedberg D."/>
            <person name="Winiger R.R."/>
            <person name="Berg A."/>
            <person name="Sharma H."/>
            <person name="Tellgren-Roth C."/>
            <person name="Debrunner-Vossbrinck B.A."/>
            <person name="Vossbrinck C.R."/>
            <person name="Barandun J."/>
        </authorList>
    </citation>
    <scope>NUCLEOTIDE SEQUENCE</scope>
    <source>
        <strain evidence="2">Illinois isolate</strain>
    </source>
</reference>
<feature type="transmembrane region" description="Helical" evidence="1">
    <location>
        <begin position="196"/>
        <end position="225"/>
    </location>
</feature>
<organism evidence="2 3">
    <name type="scientific">Vairimorpha necatrix</name>
    <dbReference type="NCBI Taxonomy" id="6039"/>
    <lineage>
        <taxon>Eukaryota</taxon>
        <taxon>Fungi</taxon>
        <taxon>Fungi incertae sedis</taxon>
        <taxon>Microsporidia</taxon>
        <taxon>Nosematidae</taxon>
        <taxon>Vairimorpha</taxon>
    </lineage>
</organism>
<accession>A0AAX4JCB5</accession>